<evidence type="ECO:0000313" key="3">
    <source>
        <dbReference type="Proteomes" id="UP000295106"/>
    </source>
</evidence>
<organism evidence="2 3">
    <name type="scientific">Rubrivivax gelatinosus</name>
    <name type="common">Rhodocyclus gelatinosus</name>
    <name type="synonym">Rhodopseudomonas gelatinosa</name>
    <dbReference type="NCBI Taxonomy" id="28068"/>
    <lineage>
        <taxon>Bacteria</taxon>
        <taxon>Pseudomonadati</taxon>
        <taxon>Pseudomonadota</taxon>
        <taxon>Betaproteobacteria</taxon>
        <taxon>Burkholderiales</taxon>
        <taxon>Sphaerotilaceae</taxon>
        <taxon>Rubrivivax</taxon>
    </lineage>
</organism>
<gene>
    <name evidence="2" type="ORF">EV684_102445</name>
</gene>
<proteinExistence type="predicted"/>
<dbReference type="Proteomes" id="UP000295106">
    <property type="component" value="Unassembled WGS sequence"/>
</dbReference>
<accession>A0A4R2ME65</accession>
<feature type="domain" description="Ig-like SoxY" evidence="1">
    <location>
        <begin position="54"/>
        <end position="156"/>
    </location>
</feature>
<dbReference type="InterPro" id="IPR038162">
    <property type="entry name" value="SoxY_sf"/>
</dbReference>
<sequence>MDRPPPDPRRREALSASAAVAALLLAQGLWPRETSAASLSQAFEARSLAELNAALGWTAPLPSPAVTLAGPDIAENGAAVELTLATTLPGARRLLLLVEKNPAVLSALFELGEDVVPEFVIRVKMAQSCNVWAVATTADGRVFYARRDIRVTLGGCAA</sequence>
<dbReference type="OrthoDB" id="9798154at2"/>
<reference evidence="2 3" key="1">
    <citation type="submission" date="2019-03" db="EMBL/GenBank/DDBJ databases">
        <title>Genomic Encyclopedia of Type Strains, Phase IV (KMG-IV): sequencing the most valuable type-strain genomes for metagenomic binning, comparative biology and taxonomic classification.</title>
        <authorList>
            <person name="Goeker M."/>
        </authorList>
    </citation>
    <scope>NUCLEOTIDE SEQUENCE [LARGE SCALE GENOMIC DNA]</scope>
    <source>
        <strain evidence="2 3">DSM 1709</strain>
    </source>
</reference>
<dbReference type="PIRSF" id="PIRSF010312">
    <property type="entry name" value="Sulphur_oxidation_SoxY"/>
    <property type="match status" value="1"/>
</dbReference>
<dbReference type="InterPro" id="IPR032711">
    <property type="entry name" value="SoxY"/>
</dbReference>
<dbReference type="RefSeq" id="WP_132645163.1">
    <property type="nucleotide sequence ID" value="NZ_CP181386.1"/>
</dbReference>
<dbReference type="PROSITE" id="PS51318">
    <property type="entry name" value="TAT"/>
    <property type="match status" value="1"/>
</dbReference>
<evidence type="ECO:0000259" key="1">
    <source>
        <dbReference type="Pfam" id="PF13501"/>
    </source>
</evidence>
<dbReference type="InterPro" id="IPR016568">
    <property type="entry name" value="Sulphur_oxidation_SoxY"/>
</dbReference>
<dbReference type="Gene3D" id="2.60.40.2470">
    <property type="entry name" value="SoxY domain"/>
    <property type="match status" value="1"/>
</dbReference>
<dbReference type="EMBL" id="SLXD01000002">
    <property type="protein sequence ID" value="TCP04681.1"/>
    <property type="molecule type" value="Genomic_DNA"/>
</dbReference>
<name>A0A4R2ME65_RUBGE</name>
<protein>
    <submittedName>
        <fullName evidence="2">Thiosulfate-binding protein SoxY</fullName>
    </submittedName>
</protein>
<dbReference type="GeneID" id="99684773"/>
<comment type="caution">
    <text evidence="2">The sequence shown here is derived from an EMBL/GenBank/DDBJ whole genome shotgun (WGS) entry which is preliminary data.</text>
</comment>
<evidence type="ECO:0000313" key="2">
    <source>
        <dbReference type="EMBL" id="TCP04681.1"/>
    </source>
</evidence>
<dbReference type="AlphaFoldDB" id="A0A4R2ME65"/>
<dbReference type="InterPro" id="IPR006311">
    <property type="entry name" value="TAT_signal"/>
</dbReference>
<dbReference type="Pfam" id="PF13501">
    <property type="entry name" value="SoxY"/>
    <property type="match status" value="1"/>
</dbReference>